<name>A0ABT3IUH4_9BACT</name>
<gene>
    <name evidence="1" type="ORF">OL497_27285</name>
</gene>
<accession>A0ABT3IUH4</accession>
<proteinExistence type="predicted"/>
<evidence type="ECO:0000313" key="1">
    <source>
        <dbReference type="EMBL" id="MCW3487632.1"/>
    </source>
</evidence>
<dbReference type="RefSeq" id="WP_264734439.1">
    <property type="nucleotide sequence ID" value="NZ_JAPDNR010000001.1"/>
</dbReference>
<comment type="caution">
    <text evidence="1">The sequence shown here is derived from an EMBL/GenBank/DDBJ whole genome shotgun (WGS) entry which is preliminary data.</text>
</comment>
<keyword evidence="2" id="KW-1185">Reference proteome</keyword>
<dbReference type="Proteomes" id="UP001207742">
    <property type="component" value="Unassembled WGS sequence"/>
</dbReference>
<sequence>MAAVPALYLQEAAGWTQQEFSVRVPDNVSYEQLQELLAQRLATLINQDFGQFVQLLYRIDVAENKVRLILQDAAISGEEPYKAVAALIIDRQLQKIASRAAFKQQDLPDDEERW</sequence>
<evidence type="ECO:0000313" key="2">
    <source>
        <dbReference type="Proteomes" id="UP001207742"/>
    </source>
</evidence>
<dbReference type="EMBL" id="JAPDNS010000002">
    <property type="protein sequence ID" value="MCW3487632.1"/>
    <property type="molecule type" value="Genomic_DNA"/>
</dbReference>
<organism evidence="1 2">
    <name type="scientific">Chitinophaga nivalis</name>
    <dbReference type="NCBI Taxonomy" id="2991709"/>
    <lineage>
        <taxon>Bacteria</taxon>
        <taxon>Pseudomonadati</taxon>
        <taxon>Bacteroidota</taxon>
        <taxon>Chitinophagia</taxon>
        <taxon>Chitinophagales</taxon>
        <taxon>Chitinophagaceae</taxon>
        <taxon>Chitinophaga</taxon>
    </lineage>
</organism>
<protein>
    <submittedName>
        <fullName evidence="1">Uncharacterized protein</fullName>
    </submittedName>
</protein>
<reference evidence="1 2" key="1">
    <citation type="submission" date="2022-10" db="EMBL/GenBank/DDBJ databases">
        <title>Chitinophaga nivalis PC15 sp. nov., isolated from Pyeongchang county, South Korea.</title>
        <authorList>
            <person name="Trinh H.N."/>
        </authorList>
    </citation>
    <scope>NUCLEOTIDE SEQUENCE [LARGE SCALE GENOMIC DNA]</scope>
    <source>
        <strain evidence="1 2">PC14</strain>
    </source>
</reference>